<reference evidence="17" key="1">
    <citation type="journal article" date="2019" name="Int. J. Syst. Evol. Microbiol.">
        <title>The Global Catalogue of Microorganisms (GCM) 10K type strain sequencing project: providing services to taxonomists for standard genome sequencing and annotation.</title>
        <authorList>
            <consortium name="The Broad Institute Genomics Platform"/>
            <consortium name="The Broad Institute Genome Sequencing Center for Infectious Disease"/>
            <person name="Wu L."/>
            <person name="Ma J."/>
        </authorList>
    </citation>
    <scope>NUCLEOTIDE SEQUENCE [LARGE SCALE GENOMIC DNA]</scope>
    <source>
        <strain evidence="17">JCM 18720</strain>
    </source>
</reference>
<dbReference type="PANTHER" id="PTHR32552:SF81">
    <property type="entry name" value="TONB-DEPENDENT OUTER MEMBRANE RECEPTOR"/>
    <property type="match status" value="1"/>
</dbReference>
<evidence type="ECO:0000256" key="8">
    <source>
        <dbReference type="ARBA" id="ARBA00023077"/>
    </source>
</evidence>
<keyword evidence="2 11" id="KW-0813">Transport</keyword>
<keyword evidence="7" id="KW-0406">Ion transport</keyword>
<evidence type="ECO:0000313" key="16">
    <source>
        <dbReference type="EMBL" id="GAA5191356.1"/>
    </source>
</evidence>
<dbReference type="SUPFAM" id="SSF56935">
    <property type="entry name" value="Porins"/>
    <property type="match status" value="1"/>
</dbReference>
<evidence type="ECO:0000256" key="4">
    <source>
        <dbReference type="ARBA" id="ARBA00022496"/>
    </source>
</evidence>
<evidence type="ECO:0000256" key="7">
    <source>
        <dbReference type="ARBA" id="ARBA00023065"/>
    </source>
</evidence>
<dbReference type="Pfam" id="PF07715">
    <property type="entry name" value="Plug"/>
    <property type="match status" value="1"/>
</dbReference>
<keyword evidence="6" id="KW-0408">Iron</keyword>
<dbReference type="RefSeq" id="WP_345316721.1">
    <property type="nucleotide sequence ID" value="NZ_BAABLF010000011.1"/>
</dbReference>
<evidence type="ECO:0000259" key="15">
    <source>
        <dbReference type="Pfam" id="PF07715"/>
    </source>
</evidence>
<evidence type="ECO:0000256" key="11">
    <source>
        <dbReference type="PROSITE-ProRule" id="PRU01360"/>
    </source>
</evidence>
<dbReference type="PANTHER" id="PTHR32552">
    <property type="entry name" value="FERRICHROME IRON RECEPTOR-RELATED"/>
    <property type="match status" value="1"/>
</dbReference>
<feature type="domain" description="TonB-dependent receptor plug" evidence="15">
    <location>
        <begin position="57"/>
        <end position="168"/>
    </location>
</feature>
<dbReference type="EMBL" id="BAABLF010000011">
    <property type="protein sequence ID" value="GAA5191356.1"/>
    <property type="molecule type" value="Genomic_DNA"/>
</dbReference>
<gene>
    <name evidence="16" type="ORF">GCM10025772_17910</name>
</gene>
<dbReference type="InterPro" id="IPR000531">
    <property type="entry name" value="Beta-barrel_TonB"/>
</dbReference>
<evidence type="ECO:0000256" key="2">
    <source>
        <dbReference type="ARBA" id="ARBA00022448"/>
    </source>
</evidence>
<keyword evidence="9 11" id="KW-0472">Membrane</keyword>
<evidence type="ECO:0000256" key="13">
    <source>
        <dbReference type="SAM" id="MobiDB-lite"/>
    </source>
</evidence>
<protein>
    <submittedName>
        <fullName evidence="16">TonB-dependent receptor</fullName>
    </submittedName>
</protein>
<proteinExistence type="inferred from homology"/>
<feature type="region of interest" description="Disordered" evidence="13">
    <location>
        <begin position="294"/>
        <end position="314"/>
    </location>
</feature>
<feature type="domain" description="TonB-dependent receptor-like beta-barrel" evidence="14">
    <location>
        <begin position="301"/>
        <end position="757"/>
    </location>
</feature>
<organism evidence="16 17">
    <name type="scientific">Ferrimonas gelatinilytica</name>
    <dbReference type="NCBI Taxonomy" id="1255257"/>
    <lineage>
        <taxon>Bacteria</taxon>
        <taxon>Pseudomonadati</taxon>
        <taxon>Pseudomonadota</taxon>
        <taxon>Gammaproteobacteria</taxon>
        <taxon>Alteromonadales</taxon>
        <taxon>Ferrimonadaceae</taxon>
        <taxon>Ferrimonas</taxon>
    </lineage>
</organism>
<evidence type="ECO:0000256" key="9">
    <source>
        <dbReference type="ARBA" id="ARBA00023136"/>
    </source>
</evidence>
<keyword evidence="16" id="KW-0675">Receptor</keyword>
<accession>A0ABP9S4N3</accession>
<comment type="similarity">
    <text evidence="11 12">Belongs to the TonB-dependent receptor family.</text>
</comment>
<evidence type="ECO:0000256" key="5">
    <source>
        <dbReference type="ARBA" id="ARBA00022692"/>
    </source>
</evidence>
<evidence type="ECO:0000256" key="12">
    <source>
        <dbReference type="RuleBase" id="RU003357"/>
    </source>
</evidence>
<dbReference type="InterPro" id="IPR036942">
    <property type="entry name" value="Beta-barrel_TonB_sf"/>
</dbReference>
<name>A0ABP9S4N3_9GAMM</name>
<dbReference type="Proteomes" id="UP001501600">
    <property type="component" value="Unassembled WGS sequence"/>
</dbReference>
<evidence type="ECO:0000313" key="17">
    <source>
        <dbReference type="Proteomes" id="UP001501600"/>
    </source>
</evidence>
<evidence type="ECO:0000256" key="3">
    <source>
        <dbReference type="ARBA" id="ARBA00022452"/>
    </source>
</evidence>
<evidence type="ECO:0000256" key="1">
    <source>
        <dbReference type="ARBA" id="ARBA00004571"/>
    </source>
</evidence>
<dbReference type="PROSITE" id="PS52016">
    <property type="entry name" value="TONB_DEPENDENT_REC_3"/>
    <property type="match status" value="1"/>
</dbReference>
<evidence type="ECO:0000256" key="6">
    <source>
        <dbReference type="ARBA" id="ARBA00023004"/>
    </source>
</evidence>
<dbReference type="InterPro" id="IPR039426">
    <property type="entry name" value="TonB-dep_rcpt-like"/>
</dbReference>
<dbReference type="Pfam" id="PF00593">
    <property type="entry name" value="TonB_dep_Rec_b-barrel"/>
    <property type="match status" value="1"/>
</dbReference>
<evidence type="ECO:0000259" key="14">
    <source>
        <dbReference type="Pfam" id="PF00593"/>
    </source>
</evidence>
<sequence length="803" mass="88700">MAVKANTPRFKRSQLALAISAATLGGLSIGLNAEEAQGGREIERIEVTATRRVQSIHEIPYNISAVSGEELEAQRIVDSVDLLRGVAGITVIDRGYRNSGTVNSIMIRGMNVDSATQGDISLSAVPTVATYIDDTPLFANFILKDISQVEVLRGPQGTLYGSGSLAGTVRYIMNRPQMEELSGQVSVNLGQTDGSDGINLNYDGLVNVSLGEHIAFRGNIGKIDNDGIVDYANVYQLDGSGAPTAVGGDIAAGGPEFRYVEDADTVDITYGRAAILIEPVDIFSALLSYQRQEDDTGGRRQVTRGTNWVDGTEQPYGEYQNGAVVLEPSEREVELTALEMDFDLGFATLSSSSSLYNHKGESISDNTGFYAKNAWFSGLYAGTPRPLAVAQRGYEDDAFVQELRLVSNAEDAFIDWVFGAFYMDQDLKAFQDSFMPGWAAWMEATDQAALWISWGADVQDQDFFYRRDQTFKDTAVFGELTFHISDSLRLTAGARWFDNEFTNNTVMAFPVWPGFDSEPNFKTEDDDFLFKGNLSWDFSRQHMFYATVSEGYRRGGANAVPLEGFLAEDPAYQRYDSDSVINYEAGVKGATDNHSYTVSAFYMDWSDPQLNIATANWGFFAAVNGDKARSQGLELEARGYITDALSYNFGYAYVDAELSKDFIVLPGSGAEYLYAEKGSRLPGQSEHAVNLQLDYSYQVNGDLYWITTLSGYYQSETENSLSQSDKFRKTLEGFSLWNLQTRLSGEHWDLAFYAKNLFNEEGVTGALLENYMGTEPSEGFLGNSSKDYISLPRTYGAALTWRF</sequence>
<keyword evidence="3 11" id="KW-1134">Transmembrane beta strand</keyword>
<dbReference type="InterPro" id="IPR012910">
    <property type="entry name" value="Plug_dom"/>
</dbReference>
<evidence type="ECO:0000256" key="10">
    <source>
        <dbReference type="ARBA" id="ARBA00023237"/>
    </source>
</evidence>
<keyword evidence="10 11" id="KW-0998">Cell outer membrane</keyword>
<keyword evidence="4" id="KW-0410">Iron transport</keyword>
<keyword evidence="17" id="KW-1185">Reference proteome</keyword>
<keyword evidence="8 12" id="KW-0798">TonB box</keyword>
<comment type="caution">
    <text evidence="16">The sequence shown here is derived from an EMBL/GenBank/DDBJ whole genome shotgun (WGS) entry which is preliminary data.</text>
</comment>
<comment type="subcellular location">
    <subcellularLocation>
        <location evidence="1 11">Cell outer membrane</location>
        <topology evidence="1 11">Multi-pass membrane protein</topology>
    </subcellularLocation>
</comment>
<keyword evidence="5 11" id="KW-0812">Transmembrane</keyword>
<dbReference type="Gene3D" id="2.40.170.20">
    <property type="entry name" value="TonB-dependent receptor, beta-barrel domain"/>
    <property type="match status" value="1"/>
</dbReference>